<reference evidence="1 2" key="1">
    <citation type="submission" date="2023-12" db="EMBL/GenBank/DDBJ databases">
        <title>Whole-genome sequencing of halo(alkali)philic microorganisms from hypersaline lakes.</title>
        <authorList>
            <person name="Sorokin D.Y."/>
            <person name="Merkel A.Y."/>
            <person name="Messina E."/>
            <person name="Yakimov M."/>
        </authorList>
    </citation>
    <scope>NUCLEOTIDE SEQUENCE [LARGE SCALE GENOMIC DNA]</scope>
    <source>
        <strain evidence="1 2">AB-CW1</strain>
    </source>
</reference>
<accession>A0AAP6JCZ6</accession>
<comment type="caution">
    <text evidence="1">The sequence shown here is derived from an EMBL/GenBank/DDBJ whole genome shotgun (WGS) entry which is preliminary data.</text>
</comment>
<evidence type="ECO:0000313" key="1">
    <source>
        <dbReference type="EMBL" id="MEA5444383.1"/>
    </source>
</evidence>
<keyword evidence="2" id="KW-1185">Reference proteome</keyword>
<evidence type="ECO:0000313" key="2">
    <source>
        <dbReference type="Proteomes" id="UP001302316"/>
    </source>
</evidence>
<dbReference type="AlphaFoldDB" id="A0AAP6JCZ6"/>
<protein>
    <submittedName>
        <fullName evidence="1">GxxExxY protein</fullName>
    </submittedName>
</protein>
<dbReference type="RefSeq" id="WP_346049510.1">
    <property type="nucleotide sequence ID" value="NZ_JAYGII010000001.1"/>
</dbReference>
<proteinExistence type="predicted"/>
<dbReference type="NCBIfam" id="TIGR04256">
    <property type="entry name" value="GxxExxY"/>
    <property type="match status" value="1"/>
</dbReference>
<sequence>MSMEAHSVLDNALTRRVIGCAIEVHRVLGPGLLESAYEQALAYELSRAELNFFRQIQLPVDYKGTALESGYRIDLLVENKLILELKSVEKLMPVHTAQVLSYLRLSGHPYGY</sequence>
<dbReference type="InterPro" id="IPR026350">
    <property type="entry name" value="GxxExxY"/>
</dbReference>
<dbReference type="EMBL" id="JAYGII010000001">
    <property type="protein sequence ID" value="MEA5444383.1"/>
    <property type="molecule type" value="Genomic_DNA"/>
</dbReference>
<organism evidence="1 2">
    <name type="scientific">Natronospira elongata</name>
    <dbReference type="NCBI Taxonomy" id="3110268"/>
    <lineage>
        <taxon>Bacteria</taxon>
        <taxon>Pseudomonadati</taxon>
        <taxon>Pseudomonadota</taxon>
        <taxon>Gammaproteobacteria</taxon>
        <taxon>Natronospirales</taxon>
        <taxon>Natronospiraceae</taxon>
        <taxon>Natronospira</taxon>
    </lineage>
</organism>
<dbReference type="Proteomes" id="UP001302316">
    <property type="component" value="Unassembled WGS sequence"/>
</dbReference>
<name>A0AAP6JCZ6_9GAMM</name>
<gene>
    <name evidence="1" type="ORF">VCB98_00940</name>
</gene>
<dbReference type="Pfam" id="PF13366">
    <property type="entry name" value="PDDEXK_3"/>
    <property type="match status" value="1"/>
</dbReference>